<evidence type="ECO:0000313" key="2">
    <source>
        <dbReference type="Proteomes" id="UP000653076"/>
    </source>
</evidence>
<dbReference type="Proteomes" id="UP000653076">
    <property type="component" value="Unassembled WGS sequence"/>
</dbReference>
<sequence length="64" mass="6842">MTAATRSGAASMMIDWVEESAMWGRLPVWRVPALHAAHLQCRSADEAGRFSAEAAGEAAATRPE</sequence>
<proteinExistence type="predicted"/>
<keyword evidence="2" id="KW-1185">Reference proteome</keyword>
<protein>
    <submittedName>
        <fullName evidence="1">Uncharacterized protein</fullName>
    </submittedName>
</protein>
<organism evidence="1 2">
    <name type="scientific">Micromonospora qiuiae</name>
    <dbReference type="NCBI Taxonomy" id="502268"/>
    <lineage>
        <taxon>Bacteria</taxon>
        <taxon>Bacillati</taxon>
        <taxon>Actinomycetota</taxon>
        <taxon>Actinomycetes</taxon>
        <taxon>Micromonosporales</taxon>
        <taxon>Micromonosporaceae</taxon>
        <taxon>Micromonospora</taxon>
    </lineage>
</organism>
<name>A0ABQ4J5F6_9ACTN</name>
<gene>
    <name evidence="1" type="ORF">Vqi01_05560</name>
</gene>
<comment type="caution">
    <text evidence="1">The sequence shown here is derived from an EMBL/GenBank/DDBJ whole genome shotgun (WGS) entry which is preliminary data.</text>
</comment>
<reference evidence="1 2" key="1">
    <citation type="submission" date="2021-01" db="EMBL/GenBank/DDBJ databases">
        <title>Whole genome shotgun sequence of Verrucosispora qiuiae NBRC 106684.</title>
        <authorList>
            <person name="Komaki H."/>
            <person name="Tamura T."/>
        </authorList>
    </citation>
    <scope>NUCLEOTIDE SEQUENCE [LARGE SCALE GENOMIC DNA]</scope>
    <source>
        <strain evidence="1 2">NBRC 106684</strain>
    </source>
</reference>
<dbReference type="EMBL" id="BOPC01000009">
    <property type="protein sequence ID" value="GIJ25394.1"/>
    <property type="molecule type" value="Genomic_DNA"/>
</dbReference>
<accession>A0ABQ4J5F6</accession>
<evidence type="ECO:0000313" key="1">
    <source>
        <dbReference type="EMBL" id="GIJ25394.1"/>
    </source>
</evidence>